<dbReference type="PANTHER" id="PTHR34154">
    <property type="entry name" value="ALKALI-SENSITIVE LINKAGE PROTEIN 1"/>
    <property type="match status" value="1"/>
</dbReference>
<dbReference type="Proteomes" id="UP000757232">
    <property type="component" value="Unassembled WGS sequence"/>
</dbReference>
<accession>A0A9Q5N534</accession>
<comment type="caution">
    <text evidence="3">The sequence shown here is derived from an EMBL/GenBank/DDBJ whole genome shotgun (WGS) entry which is preliminary data.</text>
</comment>
<gene>
    <name evidence="3" type="ORF">A7U60_g7496</name>
</gene>
<dbReference type="OrthoDB" id="5959761at2759"/>
<keyword evidence="3" id="KW-0378">Hydrolase</keyword>
<reference evidence="3" key="1">
    <citation type="submission" date="2016-06" db="EMBL/GenBank/DDBJ databases">
        <title>Draft Genome sequence of the fungus Inonotus baumii.</title>
        <authorList>
            <person name="Zhu H."/>
            <person name="Lin W."/>
        </authorList>
    </citation>
    <scope>NUCLEOTIDE SEQUENCE</scope>
    <source>
        <strain evidence="3">821</strain>
    </source>
</reference>
<dbReference type="InterPro" id="IPR017853">
    <property type="entry name" value="GH"/>
</dbReference>
<protein>
    <submittedName>
        <fullName evidence="3">Glycoside hydrolase</fullName>
    </submittedName>
</protein>
<feature type="signal peptide" evidence="1">
    <location>
        <begin position="1"/>
        <end position="22"/>
    </location>
</feature>
<feature type="domain" description="Asl1-like glycosyl hydrolase catalytic" evidence="2">
    <location>
        <begin position="26"/>
        <end position="260"/>
    </location>
</feature>
<feature type="chain" id="PRO_5040198022" evidence="1">
    <location>
        <begin position="23"/>
        <end position="314"/>
    </location>
</feature>
<keyword evidence="4" id="KW-1185">Reference proteome</keyword>
<evidence type="ECO:0000256" key="1">
    <source>
        <dbReference type="SAM" id="SignalP"/>
    </source>
</evidence>
<evidence type="ECO:0000313" key="4">
    <source>
        <dbReference type="Proteomes" id="UP000757232"/>
    </source>
</evidence>
<organism evidence="3 4">
    <name type="scientific">Sanghuangporus baumii</name>
    <name type="common">Phellinus baumii</name>
    <dbReference type="NCBI Taxonomy" id="108892"/>
    <lineage>
        <taxon>Eukaryota</taxon>
        <taxon>Fungi</taxon>
        <taxon>Dikarya</taxon>
        <taxon>Basidiomycota</taxon>
        <taxon>Agaricomycotina</taxon>
        <taxon>Agaricomycetes</taxon>
        <taxon>Hymenochaetales</taxon>
        <taxon>Hymenochaetaceae</taxon>
        <taxon>Sanghuangporus</taxon>
    </lineage>
</organism>
<evidence type="ECO:0000259" key="2">
    <source>
        <dbReference type="Pfam" id="PF11790"/>
    </source>
</evidence>
<dbReference type="PANTHER" id="PTHR34154:SF3">
    <property type="entry name" value="ALKALI-SENSITIVE LINKAGE PROTEIN 1"/>
    <property type="match status" value="1"/>
</dbReference>
<dbReference type="Pfam" id="PF11790">
    <property type="entry name" value="Glyco_hydro_cc"/>
    <property type="match status" value="1"/>
</dbReference>
<dbReference type="GO" id="GO:0009277">
    <property type="term" value="C:fungal-type cell wall"/>
    <property type="evidence" value="ECO:0007669"/>
    <property type="project" value="TreeGrafter"/>
</dbReference>
<dbReference type="GO" id="GO:0071966">
    <property type="term" value="P:fungal-type cell wall polysaccharide metabolic process"/>
    <property type="evidence" value="ECO:0007669"/>
    <property type="project" value="TreeGrafter"/>
</dbReference>
<dbReference type="EMBL" id="LNZH02000209">
    <property type="protein sequence ID" value="OCB85486.1"/>
    <property type="molecule type" value="Genomic_DNA"/>
</dbReference>
<proteinExistence type="predicted"/>
<evidence type="ECO:0000313" key="3">
    <source>
        <dbReference type="EMBL" id="OCB85486.1"/>
    </source>
</evidence>
<dbReference type="GO" id="GO:0016787">
    <property type="term" value="F:hydrolase activity"/>
    <property type="evidence" value="ECO:0007669"/>
    <property type="project" value="UniProtKB-KW"/>
</dbReference>
<dbReference type="SUPFAM" id="SSF51445">
    <property type="entry name" value="(Trans)glycosidases"/>
    <property type="match status" value="1"/>
</dbReference>
<dbReference type="Gene3D" id="3.20.20.80">
    <property type="entry name" value="Glycosidases"/>
    <property type="match status" value="1"/>
</dbReference>
<dbReference type="AlphaFoldDB" id="A0A9Q5N534"/>
<dbReference type="InterPro" id="IPR024655">
    <property type="entry name" value="Asl1_glyco_hydro_catalytic"/>
</dbReference>
<sequence>MPKRTQAGLLFACFILFQTANSQKAGLAWPNGNFNDIRQYTSTGKVTWYYTWSPNPVRSDLEFVSMLWGRDQIDTFTSMINKTISQNGVTHVLGFNEPQQPGQSNLTAEEGAELWRTYLGPLKSQGIRLGTPAPSSAPSGKTWLQDWLTACAGGCNPDFVALHWYDVNATQFQLYLEDFHDTFQLPIWVTEWADHNFNGDDQPSFDEVVSFLNQTQSFMDATDWVERYAWFGVMENMQDVGYNNAMMDSQGDITDLGRQYIGGGSAEGGSAPSAVSSASSRRFRTQFSALPPRISSAIMALTALPGLLQELIFL</sequence>
<dbReference type="InterPro" id="IPR053183">
    <property type="entry name" value="ASL1"/>
</dbReference>
<keyword evidence="1" id="KW-0732">Signal</keyword>
<name>A0A9Q5N534_SANBA</name>